<comment type="caution">
    <text evidence="1">The sequence shown here is derived from an EMBL/GenBank/DDBJ whole genome shotgun (WGS) entry which is preliminary data.</text>
</comment>
<proteinExistence type="predicted"/>
<evidence type="ECO:0000313" key="1">
    <source>
        <dbReference type="EMBL" id="KAF9524146.1"/>
    </source>
</evidence>
<dbReference type="AlphaFoldDB" id="A0A9P6JKE6"/>
<organism evidence="1 2">
    <name type="scientific">Crepidotus variabilis</name>
    <dbReference type="NCBI Taxonomy" id="179855"/>
    <lineage>
        <taxon>Eukaryota</taxon>
        <taxon>Fungi</taxon>
        <taxon>Dikarya</taxon>
        <taxon>Basidiomycota</taxon>
        <taxon>Agaricomycotina</taxon>
        <taxon>Agaricomycetes</taxon>
        <taxon>Agaricomycetidae</taxon>
        <taxon>Agaricales</taxon>
        <taxon>Agaricineae</taxon>
        <taxon>Crepidotaceae</taxon>
        <taxon>Crepidotus</taxon>
    </lineage>
</organism>
<gene>
    <name evidence="1" type="ORF">CPB83DRAFT_898107</name>
</gene>
<dbReference type="EMBL" id="MU157903">
    <property type="protein sequence ID" value="KAF9524146.1"/>
    <property type="molecule type" value="Genomic_DNA"/>
</dbReference>
<evidence type="ECO:0000313" key="2">
    <source>
        <dbReference type="Proteomes" id="UP000807306"/>
    </source>
</evidence>
<keyword evidence="2" id="KW-1185">Reference proteome</keyword>
<dbReference type="Proteomes" id="UP000807306">
    <property type="component" value="Unassembled WGS sequence"/>
</dbReference>
<accession>A0A9P6JKE6</accession>
<name>A0A9P6JKE6_9AGAR</name>
<sequence>MHNVDCLLINYPILPQPSFSLTVLYDRSEIPDIFDLGHTSQSRALILAPFSSSPEEATRVPPVLIPKPQGQAGALSRGGYSLRKVLKWDSKQYADVQNYARERIKHHVQKGQLFPGQSIMKQPAEIILNIQAEASQINQYLT</sequence>
<reference evidence="1" key="1">
    <citation type="submission" date="2020-11" db="EMBL/GenBank/DDBJ databases">
        <authorList>
            <consortium name="DOE Joint Genome Institute"/>
            <person name="Ahrendt S."/>
            <person name="Riley R."/>
            <person name="Andreopoulos W."/>
            <person name="Labutti K."/>
            <person name="Pangilinan J."/>
            <person name="Ruiz-Duenas F.J."/>
            <person name="Barrasa J.M."/>
            <person name="Sanchez-Garcia M."/>
            <person name="Camarero S."/>
            <person name="Miyauchi S."/>
            <person name="Serrano A."/>
            <person name="Linde D."/>
            <person name="Babiker R."/>
            <person name="Drula E."/>
            <person name="Ayuso-Fernandez I."/>
            <person name="Pacheco R."/>
            <person name="Padilla G."/>
            <person name="Ferreira P."/>
            <person name="Barriuso J."/>
            <person name="Kellner H."/>
            <person name="Castanera R."/>
            <person name="Alfaro M."/>
            <person name="Ramirez L."/>
            <person name="Pisabarro A.G."/>
            <person name="Kuo A."/>
            <person name="Tritt A."/>
            <person name="Lipzen A."/>
            <person name="He G."/>
            <person name="Yan M."/>
            <person name="Ng V."/>
            <person name="Cullen D."/>
            <person name="Martin F."/>
            <person name="Rosso M.-N."/>
            <person name="Henrissat B."/>
            <person name="Hibbett D."/>
            <person name="Martinez A.T."/>
            <person name="Grigoriev I.V."/>
        </authorList>
    </citation>
    <scope>NUCLEOTIDE SEQUENCE</scope>
    <source>
        <strain evidence="1">CBS 506.95</strain>
    </source>
</reference>
<protein>
    <submittedName>
        <fullName evidence="1">Uncharacterized protein</fullName>
    </submittedName>
</protein>
<dbReference type="OrthoDB" id="2686745at2759"/>